<dbReference type="Gene3D" id="3.30.50.10">
    <property type="entry name" value="Erythroid Transcription Factor GATA-1, subunit A"/>
    <property type="match status" value="1"/>
</dbReference>
<dbReference type="CTD" id="36338994"/>
<dbReference type="PANTHER" id="PTHR24083">
    <property type="entry name" value="NUCLEAR HORMONE RECEPTOR"/>
    <property type="match status" value="1"/>
</dbReference>
<proteinExistence type="predicted"/>
<keyword evidence="3" id="KW-0862">Zinc</keyword>
<accession>W6UKY3</accession>
<keyword evidence="4" id="KW-0805">Transcription regulation</keyword>
<name>W6UKY3_ECHGR</name>
<dbReference type="SUPFAM" id="SSF57716">
    <property type="entry name" value="Glucocorticoid receptor-like (DNA-binding domain)"/>
    <property type="match status" value="1"/>
</dbReference>
<sequence>MASRRGPKSPRGWLLRARIPPHPATGRILYDIPCKVCKDHSSGKHYGIYACDGHINFVLPLKRSIRRNRQYTCKSRNGQESCCRVDKPHRNQCRACRLKKCLEAGMNRDFDQLSRPGSLLELDPTVIPFPELVDKEYLSMLVSS</sequence>
<dbReference type="GO" id="GO:0043565">
    <property type="term" value="F:sequence-specific DNA binding"/>
    <property type="evidence" value="ECO:0007669"/>
    <property type="project" value="InterPro"/>
</dbReference>
<organism evidence="10 11">
    <name type="scientific">Echinococcus granulosus</name>
    <name type="common">Hydatid tapeworm</name>
    <dbReference type="NCBI Taxonomy" id="6210"/>
    <lineage>
        <taxon>Eukaryota</taxon>
        <taxon>Metazoa</taxon>
        <taxon>Spiralia</taxon>
        <taxon>Lophotrochozoa</taxon>
        <taxon>Platyhelminthes</taxon>
        <taxon>Cestoda</taxon>
        <taxon>Eucestoda</taxon>
        <taxon>Cyclophyllidea</taxon>
        <taxon>Taeniidae</taxon>
        <taxon>Echinococcus</taxon>
        <taxon>Echinococcus granulosus group</taxon>
    </lineage>
</organism>
<keyword evidence="2" id="KW-0863">Zinc-finger</keyword>
<evidence type="ECO:0000256" key="3">
    <source>
        <dbReference type="ARBA" id="ARBA00022833"/>
    </source>
</evidence>
<keyword evidence="8" id="KW-0539">Nucleus</keyword>
<dbReference type="PROSITE" id="PS51030">
    <property type="entry name" value="NUCLEAR_REC_DBD_2"/>
    <property type="match status" value="1"/>
</dbReference>
<dbReference type="RefSeq" id="XP_024352929.1">
    <property type="nucleotide sequence ID" value="XM_024492528.1"/>
</dbReference>
<dbReference type="GeneID" id="36338994"/>
<dbReference type="InterPro" id="IPR001628">
    <property type="entry name" value="Znf_hrmn_rcpt"/>
</dbReference>
<protein>
    <submittedName>
        <fullName evidence="10">Protein tailless</fullName>
    </submittedName>
</protein>
<dbReference type="GO" id="GO:0008270">
    <property type="term" value="F:zinc ion binding"/>
    <property type="evidence" value="ECO:0007669"/>
    <property type="project" value="UniProtKB-KW"/>
</dbReference>
<keyword evidence="5" id="KW-0238">DNA-binding</keyword>
<evidence type="ECO:0000313" key="11">
    <source>
        <dbReference type="Proteomes" id="UP000019149"/>
    </source>
</evidence>
<gene>
    <name evidence="10" type="ORF">EGR_03279</name>
</gene>
<evidence type="ECO:0000256" key="2">
    <source>
        <dbReference type="ARBA" id="ARBA00022771"/>
    </source>
</evidence>
<dbReference type="PRINTS" id="PR00047">
    <property type="entry name" value="STROIDFINGER"/>
</dbReference>
<dbReference type="SMART" id="SM00399">
    <property type="entry name" value="ZnF_C4"/>
    <property type="match status" value="1"/>
</dbReference>
<dbReference type="Proteomes" id="UP000019149">
    <property type="component" value="Unassembled WGS sequence"/>
</dbReference>
<dbReference type="STRING" id="6210.W6UKY3"/>
<evidence type="ECO:0000313" key="10">
    <source>
        <dbReference type="EMBL" id="EUB61733.1"/>
    </source>
</evidence>
<evidence type="ECO:0000256" key="8">
    <source>
        <dbReference type="ARBA" id="ARBA00023242"/>
    </source>
</evidence>
<evidence type="ECO:0000259" key="9">
    <source>
        <dbReference type="PROSITE" id="PS51030"/>
    </source>
</evidence>
<evidence type="ECO:0000256" key="7">
    <source>
        <dbReference type="ARBA" id="ARBA00023170"/>
    </source>
</evidence>
<dbReference type="InterPro" id="IPR013088">
    <property type="entry name" value="Znf_NHR/GATA"/>
</dbReference>
<dbReference type="AlphaFoldDB" id="W6UKY3"/>
<reference evidence="10 11" key="1">
    <citation type="journal article" date="2013" name="Nat. Genet.">
        <title>The genome of the hydatid tapeworm Echinococcus granulosus.</title>
        <authorList>
            <person name="Zheng H."/>
            <person name="Zhang W."/>
            <person name="Zhang L."/>
            <person name="Zhang Z."/>
            <person name="Li J."/>
            <person name="Lu G."/>
            <person name="Zhu Y."/>
            <person name="Wang Y."/>
            <person name="Huang Y."/>
            <person name="Liu J."/>
            <person name="Kang H."/>
            <person name="Chen J."/>
            <person name="Wang L."/>
            <person name="Chen A."/>
            <person name="Yu S."/>
            <person name="Gao Z."/>
            <person name="Jin L."/>
            <person name="Gu W."/>
            <person name="Wang Z."/>
            <person name="Zhao L."/>
            <person name="Shi B."/>
            <person name="Wen H."/>
            <person name="Lin R."/>
            <person name="Jones M.K."/>
            <person name="Brejova B."/>
            <person name="Vinar T."/>
            <person name="Zhao G."/>
            <person name="McManus D.P."/>
            <person name="Chen Z."/>
            <person name="Zhou Y."/>
            <person name="Wang S."/>
        </authorList>
    </citation>
    <scope>NUCLEOTIDE SEQUENCE [LARGE SCALE GENOMIC DNA]</scope>
</reference>
<keyword evidence="6" id="KW-0804">Transcription</keyword>
<feature type="domain" description="Nuclear receptor" evidence="9">
    <location>
        <begin position="31"/>
        <end position="113"/>
    </location>
</feature>
<dbReference type="InterPro" id="IPR050274">
    <property type="entry name" value="Nuclear_hormone_rcpt_NR2"/>
</dbReference>
<keyword evidence="1" id="KW-0479">Metal-binding</keyword>
<comment type="caution">
    <text evidence="10">The sequence shown here is derived from an EMBL/GenBank/DDBJ whole genome shotgun (WGS) entry which is preliminary data.</text>
</comment>
<keyword evidence="7" id="KW-0675">Receptor</keyword>
<dbReference type="Pfam" id="PF00105">
    <property type="entry name" value="zf-C4"/>
    <property type="match status" value="1"/>
</dbReference>
<dbReference type="KEGG" id="egl:EGR_03279"/>
<evidence type="ECO:0000256" key="1">
    <source>
        <dbReference type="ARBA" id="ARBA00022723"/>
    </source>
</evidence>
<dbReference type="GO" id="GO:0003700">
    <property type="term" value="F:DNA-binding transcription factor activity"/>
    <property type="evidence" value="ECO:0007669"/>
    <property type="project" value="InterPro"/>
</dbReference>
<dbReference type="EMBL" id="APAU02000017">
    <property type="protein sequence ID" value="EUB61733.1"/>
    <property type="molecule type" value="Genomic_DNA"/>
</dbReference>
<evidence type="ECO:0000256" key="6">
    <source>
        <dbReference type="ARBA" id="ARBA00023163"/>
    </source>
</evidence>
<evidence type="ECO:0000256" key="5">
    <source>
        <dbReference type="ARBA" id="ARBA00023125"/>
    </source>
</evidence>
<keyword evidence="11" id="KW-1185">Reference proteome</keyword>
<evidence type="ECO:0000256" key="4">
    <source>
        <dbReference type="ARBA" id="ARBA00023015"/>
    </source>
</evidence>
<dbReference type="OrthoDB" id="5771769at2759"/>